<keyword evidence="4" id="KW-1185">Reference proteome</keyword>
<keyword evidence="2" id="KW-0472">Membrane</keyword>
<evidence type="ECO:0000313" key="4">
    <source>
        <dbReference type="Proteomes" id="UP000641588"/>
    </source>
</evidence>
<proteinExistence type="predicted"/>
<name>A0A972K2E2_9BACL</name>
<sequence>MGRKDIDMTLFGIIAAIVAAILISIFLGPYGILVLIAVIFGLVLSTHIRNKEIHSDLQRIKEKLGIEDKDDFNMINDEIEEELEKEQLMDKDHTESTELNKQIEKELEEYMEAEDKNNKKK</sequence>
<dbReference type="RefSeq" id="WP_171654904.1">
    <property type="nucleotide sequence ID" value="NZ_WHOD01000101.1"/>
</dbReference>
<feature type="coiled-coil region" evidence="1">
    <location>
        <begin position="93"/>
        <end position="120"/>
    </location>
</feature>
<dbReference type="EMBL" id="WHOD01000101">
    <property type="protein sequence ID" value="NOU96666.1"/>
    <property type="molecule type" value="Genomic_DNA"/>
</dbReference>
<keyword evidence="2" id="KW-1133">Transmembrane helix</keyword>
<keyword evidence="1" id="KW-0175">Coiled coil</keyword>
<gene>
    <name evidence="3" type="ORF">GC093_26100</name>
</gene>
<evidence type="ECO:0000256" key="1">
    <source>
        <dbReference type="SAM" id="Coils"/>
    </source>
</evidence>
<organism evidence="3 4">
    <name type="scientific">Paenibacillus foliorum</name>
    <dbReference type="NCBI Taxonomy" id="2654974"/>
    <lineage>
        <taxon>Bacteria</taxon>
        <taxon>Bacillati</taxon>
        <taxon>Bacillota</taxon>
        <taxon>Bacilli</taxon>
        <taxon>Bacillales</taxon>
        <taxon>Paenibacillaceae</taxon>
        <taxon>Paenibacillus</taxon>
    </lineage>
</organism>
<feature type="transmembrane region" description="Helical" evidence="2">
    <location>
        <begin position="12"/>
        <end position="44"/>
    </location>
</feature>
<evidence type="ECO:0000256" key="2">
    <source>
        <dbReference type="SAM" id="Phobius"/>
    </source>
</evidence>
<reference evidence="3" key="1">
    <citation type="submission" date="2019-10" db="EMBL/GenBank/DDBJ databases">
        <title>Description of Paenibacillus glebae sp. nov.</title>
        <authorList>
            <person name="Carlier A."/>
            <person name="Qi S."/>
        </authorList>
    </citation>
    <scope>NUCLEOTIDE SEQUENCE</scope>
    <source>
        <strain evidence="3">LMG 31456</strain>
    </source>
</reference>
<evidence type="ECO:0000313" key="3">
    <source>
        <dbReference type="EMBL" id="NOU96666.1"/>
    </source>
</evidence>
<keyword evidence="2" id="KW-0812">Transmembrane</keyword>
<dbReference type="AlphaFoldDB" id="A0A972K2E2"/>
<protein>
    <submittedName>
        <fullName evidence="3">Uncharacterized protein</fullName>
    </submittedName>
</protein>
<dbReference type="Proteomes" id="UP000641588">
    <property type="component" value="Unassembled WGS sequence"/>
</dbReference>
<comment type="caution">
    <text evidence="3">The sequence shown here is derived from an EMBL/GenBank/DDBJ whole genome shotgun (WGS) entry which is preliminary data.</text>
</comment>
<accession>A0A972K2E2</accession>